<sequence>MIRLTPHPFKWVHLVSNIGALALYGRLGFIRAKQLHHYYLDGMDAFWLKLLFPRPQTMIIPKKSNRGPPRVSVGPANS</sequence>
<reference evidence="3" key="2">
    <citation type="submission" date="2015-03" db="UniProtKB">
        <authorList>
            <consortium name="EnsemblPlants"/>
        </authorList>
    </citation>
    <scope>IDENTIFICATION</scope>
</reference>
<evidence type="ECO:0000313" key="3">
    <source>
        <dbReference type="EnsemblPlants" id="Bo4g027530.1"/>
    </source>
</evidence>
<name>A0A0D3BQX5_BRAOL</name>
<accession>A0A0D3BQX5</accession>
<dbReference type="InterPro" id="IPR016181">
    <property type="entry name" value="Acyl_CoA_acyltransferase"/>
</dbReference>
<dbReference type="eggNOG" id="KOG3139">
    <property type="taxonomic scope" value="Eukaryota"/>
</dbReference>
<evidence type="ECO:0000313" key="4">
    <source>
        <dbReference type="Proteomes" id="UP000032141"/>
    </source>
</evidence>
<dbReference type="HOGENOM" id="CLU_2629082_0_0_1"/>
<dbReference type="STRING" id="109376.A0A0D3BQX5"/>
<dbReference type="Gramene" id="Bo4g027530.1">
    <property type="protein sequence ID" value="Bo4g027530.1"/>
    <property type="gene ID" value="Bo4g027530"/>
</dbReference>
<dbReference type="PANTHER" id="PTHR45896:SF1">
    <property type="entry name" value="N-ALPHA-ACETYLTRANSFERASE 30"/>
    <property type="match status" value="1"/>
</dbReference>
<dbReference type="Gene3D" id="3.40.630.30">
    <property type="match status" value="1"/>
</dbReference>
<keyword evidence="4" id="KW-1185">Reference proteome</keyword>
<dbReference type="SUPFAM" id="SSF55729">
    <property type="entry name" value="Acyl-CoA N-acyltransferases (Nat)"/>
    <property type="match status" value="1"/>
</dbReference>
<dbReference type="EnsemblPlants" id="Bo4g027530.1">
    <property type="protein sequence ID" value="Bo4g027530.1"/>
    <property type="gene ID" value="Bo4g027530"/>
</dbReference>
<reference evidence="3 4" key="1">
    <citation type="journal article" date="2014" name="Genome Biol.">
        <title>Transcriptome and methylome profiling reveals relics of genome dominance in the mesopolyploid Brassica oleracea.</title>
        <authorList>
            <person name="Parkin I.A."/>
            <person name="Koh C."/>
            <person name="Tang H."/>
            <person name="Robinson S.J."/>
            <person name="Kagale S."/>
            <person name="Clarke W.E."/>
            <person name="Town C.D."/>
            <person name="Nixon J."/>
            <person name="Krishnakumar V."/>
            <person name="Bidwell S.L."/>
            <person name="Denoeud F."/>
            <person name="Belcram H."/>
            <person name="Links M.G."/>
            <person name="Just J."/>
            <person name="Clarke C."/>
            <person name="Bender T."/>
            <person name="Huebert T."/>
            <person name="Mason A.S."/>
            <person name="Pires J.C."/>
            <person name="Barker G."/>
            <person name="Moore J."/>
            <person name="Walley P.G."/>
            <person name="Manoli S."/>
            <person name="Batley J."/>
            <person name="Edwards D."/>
            <person name="Nelson M.N."/>
            <person name="Wang X."/>
            <person name="Paterson A.H."/>
            <person name="King G."/>
            <person name="Bancroft I."/>
            <person name="Chalhoub B."/>
            <person name="Sharpe A.G."/>
        </authorList>
    </citation>
    <scope>NUCLEOTIDE SEQUENCE</scope>
    <source>
        <strain evidence="3 4">cv. TO1000</strain>
    </source>
</reference>
<evidence type="ECO:0000256" key="2">
    <source>
        <dbReference type="ARBA" id="ARBA00023315"/>
    </source>
</evidence>
<evidence type="ECO:0000256" key="1">
    <source>
        <dbReference type="ARBA" id="ARBA00022679"/>
    </source>
</evidence>
<dbReference type="Proteomes" id="UP000032141">
    <property type="component" value="Chromosome C4"/>
</dbReference>
<keyword evidence="2" id="KW-0012">Acyltransferase</keyword>
<dbReference type="GO" id="GO:0004596">
    <property type="term" value="F:protein-N-terminal amino-acid acetyltransferase activity"/>
    <property type="evidence" value="ECO:0007669"/>
    <property type="project" value="InterPro"/>
</dbReference>
<organism evidence="3 4">
    <name type="scientific">Brassica oleracea var. oleracea</name>
    <dbReference type="NCBI Taxonomy" id="109376"/>
    <lineage>
        <taxon>Eukaryota</taxon>
        <taxon>Viridiplantae</taxon>
        <taxon>Streptophyta</taxon>
        <taxon>Embryophyta</taxon>
        <taxon>Tracheophyta</taxon>
        <taxon>Spermatophyta</taxon>
        <taxon>Magnoliopsida</taxon>
        <taxon>eudicotyledons</taxon>
        <taxon>Gunneridae</taxon>
        <taxon>Pentapetalae</taxon>
        <taxon>rosids</taxon>
        <taxon>malvids</taxon>
        <taxon>Brassicales</taxon>
        <taxon>Brassicaceae</taxon>
        <taxon>Brassiceae</taxon>
        <taxon>Brassica</taxon>
    </lineage>
</organism>
<dbReference type="PANTHER" id="PTHR45896">
    <property type="entry name" value="N-ALPHA-ACETYLTRANSFERASE 30"/>
    <property type="match status" value="1"/>
</dbReference>
<keyword evidence="1" id="KW-0808">Transferase</keyword>
<dbReference type="AlphaFoldDB" id="A0A0D3BQX5"/>
<evidence type="ECO:0008006" key="5">
    <source>
        <dbReference type="Google" id="ProtNLM"/>
    </source>
</evidence>
<dbReference type="GO" id="GO:0031417">
    <property type="term" value="C:NatC complex"/>
    <property type="evidence" value="ECO:0007669"/>
    <property type="project" value="TreeGrafter"/>
</dbReference>
<protein>
    <recommendedName>
        <fullName evidence="5">N-acetyltransferase domain-containing protein</fullName>
    </recommendedName>
</protein>
<proteinExistence type="predicted"/>
<dbReference type="InterPro" id="IPR044542">
    <property type="entry name" value="NAA30-like"/>
</dbReference>